<gene>
    <name evidence="1" type="ORF">GALMADRAFT_245540</name>
</gene>
<keyword evidence="2" id="KW-1185">Reference proteome</keyword>
<dbReference type="AlphaFoldDB" id="A0A067T5C2"/>
<dbReference type="HOGENOM" id="CLU_069867_6_1_1"/>
<organism evidence="1 2">
    <name type="scientific">Galerina marginata (strain CBS 339.88)</name>
    <dbReference type="NCBI Taxonomy" id="685588"/>
    <lineage>
        <taxon>Eukaryota</taxon>
        <taxon>Fungi</taxon>
        <taxon>Dikarya</taxon>
        <taxon>Basidiomycota</taxon>
        <taxon>Agaricomycotina</taxon>
        <taxon>Agaricomycetes</taxon>
        <taxon>Agaricomycetidae</taxon>
        <taxon>Agaricales</taxon>
        <taxon>Agaricineae</taxon>
        <taxon>Strophariaceae</taxon>
        <taxon>Galerina</taxon>
    </lineage>
</organism>
<protein>
    <submittedName>
        <fullName evidence="1">Uncharacterized protein</fullName>
    </submittedName>
</protein>
<evidence type="ECO:0000313" key="2">
    <source>
        <dbReference type="Proteomes" id="UP000027222"/>
    </source>
</evidence>
<dbReference type="EMBL" id="KL142375">
    <property type="protein sequence ID" value="KDR78380.1"/>
    <property type="molecule type" value="Genomic_DNA"/>
</dbReference>
<feature type="non-terminal residue" evidence="1">
    <location>
        <position position="1"/>
    </location>
</feature>
<accession>A0A067T5C2</accession>
<name>A0A067T5C2_GALM3</name>
<dbReference type="Proteomes" id="UP000027222">
    <property type="component" value="Unassembled WGS sequence"/>
</dbReference>
<sequence length="104" mass="11793">MNMAPSLGEIRYMDRGNAFAVISAFDPENYRVAWKADMLPGFLLKSERWQMLTIDEATGQTKYENFEVFGGVLAYLVRYLAEAKIKAGFKAATDSLKKRAEETK</sequence>
<reference evidence="2" key="1">
    <citation type="journal article" date="2014" name="Proc. Natl. Acad. Sci. U.S.A.">
        <title>Extensive sampling of basidiomycete genomes demonstrates inadequacy of the white-rot/brown-rot paradigm for wood decay fungi.</title>
        <authorList>
            <person name="Riley R."/>
            <person name="Salamov A.A."/>
            <person name="Brown D.W."/>
            <person name="Nagy L.G."/>
            <person name="Floudas D."/>
            <person name="Held B.W."/>
            <person name="Levasseur A."/>
            <person name="Lombard V."/>
            <person name="Morin E."/>
            <person name="Otillar R."/>
            <person name="Lindquist E.A."/>
            <person name="Sun H."/>
            <person name="LaButti K.M."/>
            <person name="Schmutz J."/>
            <person name="Jabbour D."/>
            <person name="Luo H."/>
            <person name="Baker S.E."/>
            <person name="Pisabarro A.G."/>
            <person name="Walton J.D."/>
            <person name="Blanchette R.A."/>
            <person name="Henrissat B."/>
            <person name="Martin F."/>
            <person name="Cullen D."/>
            <person name="Hibbett D.S."/>
            <person name="Grigoriev I.V."/>
        </authorList>
    </citation>
    <scope>NUCLEOTIDE SEQUENCE [LARGE SCALE GENOMIC DNA]</scope>
    <source>
        <strain evidence="2">CBS 339.88</strain>
    </source>
</reference>
<evidence type="ECO:0000313" key="1">
    <source>
        <dbReference type="EMBL" id="KDR78380.1"/>
    </source>
</evidence>
<proteinExistence type="predicted"/>
<dbReference type="SUPFAM" id="SSF55961">
    <property type="entry name" value="Bet v1-like"/>
    <property type="match status" value="1"/>
</dbReference>
<dbReference type="OrthoDB" id="509124at2759"/>